<gene>
    <name evidence="2" type="ORF">E2562_023083</name>
</gene>
<proteinExistence type="predicted"/>
<protein>
    <submittedName>
        <fullName evidence="2">Uncharacterized protein</fullName>
    </submittedName>
</protein>
<name>A0A6G1EP07_9ORYZ</name>
<accession>A0A6G1EP07</accession>
<dbReference type="Proteomes" id="UP000479710">
    <property type="component" value="Unassembled WGS sequence"/>
</dbReference>
<evidence type="ECO:0000313" key="2">
    <source>
        <dbReference type="EMBL" id="KAF0926368.1"/>
    </source>
</evidence>
<comment type="caution">
    <text evidence="2">The sequence shown here is derived from an EMBL/GenBank/DDBJ whole genome shotgun (WGS) entry which is preliminary data.</text>
</comment>
<evidence type="ECO:0000313" key="3">
    <source>
        <dbReference type="Proteomes" id="UP000479710"/>
    </source>
</evidence>
<feature type="compositionally biased region" description="Basic and acidic residues" evidence="1">
    <location>
        <begin position="52"/>
        <end position="68"/>
    </location>
</feature>
<feature type="region of interest" description="Disordered" evidence="1">
    <location>
        <begin position="1"/>
        <end position="68"/>
    </location>
</feature>
<sequence>MEKGEPASMSSTKLRAVLDPAPPVGGEARSGANPALFGRIPPLRQRGSAAGEHAHKEAGGESEMGWRK</sequence>
<dbReference type="AlphaFoldDB" id="A0A6G1EP07"/>
<keyword evidence="3" id="KW-1185">Reference proteome</keyword>
<evidence type="ECO:0000256" key="1">
    <source>
        <dbReference type="SAM" id="MobiDB-lite"/>
    </source>
</evidence>
<organism evidence="2 3">
    <name type="scientific">Oryza meyeriana var. granulata</name>
    <dbReference type="NCBI Taxonomy" id="110450"/>
    <lineage>
        <taxon>Eukaryota</taxon>
        <taxon>Viridiplantae</taxon>
        <taxon>Streptophyta</taxon>
        <taxon>Embryophyta</taxon>
        <taxon>Tracheophyta</taxon>
        <taxon>Spermatophyta</taxon>
        <taxon>Magnoliopsida</taxon>
        <taxon>Liliopsida</taxon>
        <taxon>Poales</taxon>
        <taxon>Poaceae</taxon>
        <taxon>BOP clade</taxon>
        <taxon>Oryzoideae</taxon>
        <taxon>Oryzeae</taxon>
        <taxon>Oryzinae</taxon>
        <taxon>Oryza</taxon>
        <taxon>Oryza meyeriana</taxon>
    </lineage>
</organism>
<dbReference type="EMBL" id="SPHZ02000003">
    <property type="protein sequence ID" value="KAF0926368.1"/>
    <property type="molecule type" value="Genomic_DNA"/>
</dbReference>
<reference evidence="2 3" key="1">
    <citation type="submission" date="2019-11" db="EMBL/GenBank/DDBJ databases">
        <title>Whole genome sequence of Oryza granulata.</title>
        <authorList>
            <person name="Li W."/>
        </authorList>
    </citation>
    <scope>NUCLEOTIDE SEQUENCE [LARGE SCALE GENOMIC DNA]</scope>
    <source>
        <strain evidence="3">cv. Menghai</strain>
        <tissue evidence="2">Leaf</tissue>
    </source>
</reference>